<comment type="subunit">
    <text evidence="5">Heterodimer of LeuC and LeuD.</text>
</comment>
<dbReference type="SUPFAM" id="SSF53732">
    <property type="entry name" value="Aconitase iron-sulfur domain"/>
    <property type="match status" value="1"/>
</dbReference>
<dbReference type="EMBL" id="CP123872">
    <property type="protein sequence ID" value="WND03518.1"/>
    <property type="molecule type" value="Genomic_DNA"/>
</dbReference>
<proteinExistence type="predicted"/>
<dbReference type="InterPro" id="IPR015931">
    <property type="entry name" value="Acnase/IPM_dHydase_lsu_aba_1/3"/>
</dbReference>
<evidence type="ECO:0000256" key="4">
    <source>
        <dbReference type="ARBA" id="ARBA00004729"/>
    </source>
</evidence>
<dbReference type="EC" id="4.2.1.33" evidence="6"/>
<dbReference type="GO" id="GO:0003861">
    <property type="term" value="F:3-isopropylmalate dehydratase activity"/>
    <property type="evidence" value="ECO:0007669"/>
    <property type="project" value="UniProtKB-EC"/>
</dbReference>
<dbReference type="PANTHER" id="PTHR43822">
    <property type="entry name" value="HOMOACONITASE, MITOCHONDRIAL-RELATED"/>
    <property type="match status" value="1"/>
</dbReference>
<dbReference type="AlphaFoldDB" id="A0AA52HBD3"/>
<dbReference type="GO" id="GO:0051539">
    <property type="term" value="F:4 iron, 4 sulfur cluster binding"/>
    <property type="evidence" value="ECO:0007669"/>
    <property type="project" value="UniProtKB-KW"/>
</dbReference>
<evidence type="ECO:0000313" key="17">
    <source>
        <dbReference type="Proteomes" id="UP001268683"/>
    </source>
</evidence>
<evidence type="ECO:0000256" key="14">
    <source>
        <dbReference type="ARBA" id="ARBA00023304"/>
    </source>
</evidence>
<evidence type="ECO:0000256" key="1">
    <source>
        <dbReference type="ARBA" id="ARBA00000491"/>
    </source>
</evidence>
<keyword evidence="17" id="KW-1185">Reference proteome</keyword>
<evidence type="ECO:0000256" key="8">
    <source>
        <dbReference type="ARBA" id="ARBA00022485"/>
    </source>
</evidence>
<evidence type="ECO:0000256" key="10">
    <source>
        <dbReference type="ARBA" id="ARBA00022723"/>
    </source>
</evidence>
<dbReference type="InterPro" id="IPR036008">
    <property type="entry name" value="Aconitase_4Fe-4S_dom"/>
</dbReference>
<dbReference type="NCBIfam" id="NF009116">
    <property type="entry name" value="PRK12466.1"/>
    <property type="match status" value="1"/>
</dbReference>
<evidence type="ECO:0000256" key="2">
    <source>
        <dbReference type="ARBA" id="ARBA00001966"/>
    </source>
</evidence>
<evidence type="ECO:0000256" key="7">
    <source>
        <dbReference type="ARBA" id="ARBA00022430"/>
    </source>
</evidence>
<keyword evidence="11" id="KW-0408">Iron</keyword>
<evidence type="ECO:0000256" key="12">
    <source>
        <dbReference type="ARBA" id="ARBA00023014"/>
    </source>
</evidence>
<name>A0AA52HBD3_9PROT</name>
<dbReference type="Gene3D" id="3.30.499.10">
    <property type="entry name" value="Aconitase, domain 3"/>
    <property type="match status" value="2"/>
</dbReference>
<evidence type="ECO:0000256" key="5">
    <source>
        <dbReference type="ARBA" id="ARBA00011271"/>
    </source>
</evidence>
<dbReference type="PRINTS" id="PR00415">
    <property type="entry name" value="ACONITASE"/>
</dbReference>
<keyword evidence="13" id="KW-0456">Lyase</keyword>
<dbReference type="GO" id="GO:0009098">
    <property type="term" value="P:L-leucine biosynthetic process"/>
    <property type="evidence" value="ECO:0007669"/>
    <property type="project" value="UniProtKB-KW"/>
</dbReference>
<keyword evidence="12" id="KW-0411">Iron-sulfur</keyword>
<keyword evidence="14" id="KW-0100">Branched-chain amino acid biosynthesis</keyword>
<evidence type="ECO:0000256" key="13">
    <source>
        <dbReference type="ARBA" id="ARBA00023239"/>
    </source>
</evidence>
<dbReference type="InterPro" id="IPR001030">
    <property type="entry name" value="Acoase/IPM_deHydtase_lsu_aba"/>
</dbReference>
<sequence length="462" mass="50136">MSHTLFDKIWDQHCIAPLKDGSDLIYIDRLLLHERTGSVALKAVEEDGRSIANPAHVFCVMDHILDTYEDRSDQTTMPSGTDFIQSHRMSAVKYNLPLFDVNDETQGIVHVISPEQAIVLPGLTVVCPDSHTCTQGAFGALAWGIGSTQAEHALVTETLSLTKPNSMRITLEGSPQDGVTAKDIVLALIGSLSAGGAVGYVVEFAGPVVEEMDMEARMTLCNMAVEFSAFTALIAPDQKTFDYLKAGPYAPKGKEWKEACKNWLALKSEENAVFDQEITFDVSALLPSITWGTSPEHMIALSSPVPSATDSSTQRALDYMGLNEGDLLTEYSIDAAFIGSCTNSRISDLRRAATIIKGRKVADGVTAIVVPGSMKVRAQAEKEGIDKIFKEAGFEWRKPGCSMCFYAGGEHFGFQERVITTTNRNFESRQGPKTRSHLASPETVAASALMGKIIAASMLEDL</sequence>
<organism evidence="16 17">
    <name type="scientific">Temperatibacter marinus</name>
    <dbReference type="NCBI Taxonomy" id="1456591"/>
    <lineage>
        <taxon>Bacteria</taxon>
        <taxon>Pseudomonadati</taxon>
        <taxon>Pseudomonadota</taxon>
        <taxon>Alphaproteobacteria</taxon>
        <taxon>Kordiimonadales</taxon>
        <taxon>Temperatibacteraceae</taxon>
        <taxon>Temperatibacter</taxon>
    </lineage>
</organism>
<keyword evidence="9" id="KW-0028">Amino-acid biosynthesis</keyword>
<evidence type="ECO:0000256" key="6">
    <source>
        <dbReference type="ARBA" id="ARBA00011998"/>
    </source>
</evidence>
<evidence type="ECO:0000256" key="9">
    <source>
        <dbReference type="ARBA" id="ARBA00022605"/>
    </source>
</evidence>
<dbReference type="PROSITE" id="PS00450">
    <property type="entry name" value="ACONITASE_1"/>
    <property type="match status" value="1"/>
</dbReference>
<dbReference type="InterPro" id="IPR018136">
    <property type="entry name" value="Aconitase_4Fe-4S_BS"/>
</dbReference>
<keyword evidence="7" id="KW-0432">Leucine biosynthesis</keyword>
<dbReference type="GO" id="GO:0046872">
    <property type="term" value="F:metal ion binding"/>
    <property type="evidence" value="ECO:0007669"/>
    <property type="project" value="UniProtKB-KW"/>
</dbReference>
<dbReference type="PANTHER" id="PTHR43822:SF9">
    <property type="entry name" value="3-ISOPROPYLMALATE DEHYDRATASE"/>
    <property type="match status" value="1"/>
</dbReference>
<dbReference type="NCBIfam" id="NF004016">
    <property type="entry name" value="PRK05478.1"/>
    <property type="match status" value="1"/>
</dbReference>
<keyword evidence="10" id="KW-0479">Metal-binding</keyword>
<evidence type="ECO:0000259" key="15">
    <source>
        <dbReference type="Pfam" id="PF00330"/>
    </source>
</evidence>
<gene>
    <name evidence="16" type="ORF">QGN29_03915</name>
</gene>
<dbReference type="KEGG" id="tmk:QGN29_03915"/>
<feature type="domain" description="Aconitase/3-isopropylmalate dehydratase large subunit alpha/beta/alpha" evidence="15">
    <location>
        <begin position="7"/>
        <end position="451"/>
    </location>
</feature>
<comment type="catalytic activity">
    <reaction evidence="1">
        <text>(2R,3S)-3-isopropylmalate = (2S)-2-isopropylmalate</text>
        <dbReference type="Rhea" id="RHEA:32287"/>
        <dbReference type="ChEBI" id="CHEBI:1178"/>
        <dbReference type="ChEBI" id="CHEBI:35121"/>
        <dbReference type="EC" id="4.2.1.33"/>
    </reaction>
</comment>
<evidence type="ECO:0000313" key="16">
    <source>
        <dbReference type="EMBL" id="WND03518.1"/>
    </source>
</evidence>
<evidence type="ECO:0000256" key="3">
    <source>
        <dbReference type="ARBA" id="ARBA00002695"/>
    </source>
</evidence>
<dbReference type="InterPro" id="IPR050067">
    <property type="entry name" value="IPM_dehydratase_rel_enz"/>
</dbReference>
<evidence type="ECO:0000256" key="11">
    <source>
        <dbReference type="ARBA" id="ARBA00023004"/>
    </source>
</evidence>
<reference evidence="16" key="1">
    <citation type="submission" date="2023-04" db="EMBL/GenBank/DDBJ databases">
        <title>Complete genome sequence of Temperatibacter marinus.</title>
        <authorList>
            <person name="Rong J.-C."/>
            <person name="Yi M.-L."/>
            <person name="Zhao Q."/>
        </authorList>
    </citation>
    <scope>NUCLEOTIDE SEQUENCE</scope>
    <source>
        <strain evidence="16">NBRC 110045</strain>
    </source>
</reference>
<comment type="cofactor">
    <cofactor evidence="2">
        <name>[4Fe-4S] cluster</name>
        <dbReference type="ChEBI" id="CHEBI:49883"/>
    </cofactor>
</comment>
<accession>A0AA52HBD3</accession>
<comment type="pathway">
    <text evidence="4">Amino-acid biosynthesis; L-leucine biosynthesis; L-leucine from 3-methyl-2-oxobutanoate: step 2/4.</text>
</comment>
<protein>
    <recommendedName>
        <fullName evidence="6">3-isopropylmalate dehydratase</fullName>
        <ecNumber evidence="6">4.2.1.33</ecNumber>
    </recommendedName>
</protein>
<comment type="function">
    <text evidence="3">Catalyzes the isomerization between 2-isopropylmalate and 3-isopropylmalate, via the formation of 2-isopropylmaleate.</text>
</comment>
<keyword evidence="8" id="KW-0004">4Fe-4S</keyword>
<dbReference type="RefSeq" id="WP_310799371.1">
    <property type="nucleotide sequence ID" value="NZ_CP123872.1"/>
</dbReference>
<dbReference type="Proteomes" id="UP001268683">
    <property type="component" value="Chromosome"/>
</dbReference>
<dbReference type="Pfam" id="PF00330">
    <property type="entry name" value="Aconitase"/>
    <property type="match status" value="1"/>
</dbReference>